<keyword evidence="8 15" id="KW-0547">Nucleotide-binding</keyword>
<feature type="domain" description="Tubulin/FtsZ GTPase" evidence="16">
    <location>
        <begin position="74"/>
        <end position="271"/>
    </location>
</feature>
<comment type="catalytic activity">
    <reaction evidence="14">
        <text>GTP + H2O = GDP + phosphate + H(+)</text>
        <dbReference type="Rhea" id="RHEA:19669"/>
        <dbReference type="ChEBI" id="CHEBI:15377"/>
        <dbReference type="ChEBI" id="CHEBI:15378"/>
        <dbReference type="ChEBI" id="CHEBI:37565"/>
        <dbReference type="ChEBI" id="CHEBI:43474"/>
        <dbReference type="ChEBI" id="CHEBI:58189"/>
    </reaction>
    <physiologicalReaction direction="left-to-right" evidence="14">
        <dbReference type="Rhea" id="RHEA:19670"/>
    </physiologicalReaction>
</comment>
<evidence type="ECO:0000256" key="3">
    <source>
        <dbReference type="ARBA" id="ARBA00009636"/>
    </source>
</evidence>
<dbReference type="InterPro" id="IPR036525">
    <property type="entry name" value="Tubulin/FtsZ_GTPase_sf"/>
</dbReference>
<reference evidence="18" key="1">
    <citation type="submission" date="2016-04" db="EMBL/GenBank/DDBJ databases">
        <authorList>
            <person name="Calderon-Fernandez G.M.Sr."/>
        </authorList>
    </citation>
    <scope>NUCLEOTIDE SEQUENCE</scope>
    <source>
        <strain evidence="18">Int1</strain>
        <tissue evidence="18">Integument</tissue>
    </source>
</reference>
<keyword evidence="10" id="KW-0460">Magnesium</keyword>
<evidence type="ECO:0000256" key="5">
    <source>
        <dbReference type="ARBA" id="ARBA00022490"/>
    </source>
</evidence>
<protein>
    <recommendedName>
        <fullName evidence="15">Tubulin alpha chain</fullName>
    </recommendedName>
</protein>
<reference evidence="18" key="2">
    <citation type="journal article" date="2017" name="J. Med. Entomol.">
        <title>Transcriptome Analysis of the Triatoma infestans (Hemiptera: Reduviidae) Integument.</title>
        <authorList>
            <person name="Calderon-Fernandez G.M."/>
            <person name="Moriconi D.E."/>
            <person name="Dulbecco A.B."/>
            <person name="Juarez M.P."/>
        </authorList>
    </citation>
    <scope>NUCLEOTIDE SEQUENCE</scope>
    <source>
        <strain evidence="18">Int1</strain>
        <tissue evidence="18">Integument</tissue>
    </source>
</reference>
<dbReference type="InterPro" id="IPR003008">
    <property type="entry name" value="Tubulin_FtsZ_GTPase"/>
</dbReference>
<comment type="subunit">
    <text evidence="4 15">Dimer of alpha and beta chains. A typical microtubule is a hollow water-filled tube with an outer diameter of 25 nm and an inner diameter of 15 nM. Alpha-beta heterodimers associate head-to-tail to form protofilaments running lengthwise along the microtubule wall with the beta-tubulin subunit facing the microtubule plus end conferring a structural polarity. Microtubules usually have 13 protofilaments but different protofilament numbers can be found in some organisms and specialized cells.</text>
</comment>
<evidence type="ECO:0000256" key="8">
    <source>
        <dbReference type="ARBA" id="ARBA00022741"/>
    </source>
</evidence>
<dbReference type="Gene3D" id="3.40.50.1440">
    <property type="entry name" value="Tubulin/FtsZ, GTPase domain"/>
    <property type="match status" value="1"/>
</dbReference>
<dbReference type="InterPro" id="IPR017975">
    <property type="entry name" value="Tubulin_CS"/>
</dbReference>
<evidence type="ECO:0000256" key="1">
    <source>
        <dbReference type="ARBA" id="ARBA00001946"/>
    </source>
</evidence>
<dbReference type="InterPro" id="IPR008280">
    <property type="entry name" value="Tub_FtsZ_C"/>
</dbReference>
<feature type="domain" description="Tubulin/FtsZ 2-layer sandwich" evidence="17">
    <location>
        <begin position="273"/>
        <end position="418"/>
    </location>
</feature>
<dbReference type="AlphaFoldDB" id="A0A170Y015"/>
<dbReference type="GO" id="GO:0007017">
    <property type="term" value="P:microtubule-based process"/>
    <property type="evidence" value="ECO:0007669"/>
    <property type="project" value="InterPro"/>
</dbReference>
<dbReference type="GO" id="GO:0005874">
    <property type="term" value="C:microtubule"/>
    <property type="evidence" value="ECO:0007669"/>
    <property type="project" value="UniProtKB-KW"/>
</dbReference>
<evidence type="ECO:0000256" key="7">
    <source>
        <dbReference type="ARBA" id="ARBA00022723"/>
    </source>
</evidence>
<dbReference type="FunFam" id="3.40.50.1440:FF:000011">
    <property type="entry name" value="Tubulin alpha chain"/>
    <property type="match status" value="1"/>
</dbReference>
<dbReference type="InterPro" id="IPR002452">
    <property type="entry name" value="Alpha_tubulin"/>
</dbReference>
<keyword evidence="11 15" id="KW-0342">GTP-binding</keyword>
<comment type="subcellular location">
    <subcellularLocation>
        <location evidence="2">Cytoplasm</location>
        <location evidence="2">Cytoskeleton</location>
    </subcellularLocation>
</comment>
<comment type="similarity">
    <text evidence="3 15">Belongs to the tubulin family.</text>
</comment>
<evidence type="ECO:0000256" key="4">
    <source>
        <dbReference type="ARBA" id="ARBA00011747"/>
    </source>
</evidence>
<keyword evidence="12" id="KW-0206">Cytoskeleton</keyword>
<evidence type="ECO:0000256" key="2">
    <source>
        <dbReference type="ARBA" id="ARBA00004245"/>
    </source>
</evidence>
<dbReference type="PRINTS" id="PR01162">
    <property type="entry name" value="ALPHATUBULIN"/>
</dbReference>
<dbReference type="SUPFAM" id="SSF52490">
    <property type="entry name" value="Tubulin nucleotide-binding domain-like"/>
    <property type="match status" value="1"/>
</dbReference>
<dbReference type="PRINTS" id="PR01161">
    <property type="entry name" value="TUBULIN"/>
</dbReference>
<evidence type="ECO:0000256" key="14">
    <source>
        <dbReference type="ARBA" id="ARBA00049117"/>
    </source>
</evidence>
<dbReference type="Gene3D" id="3.30.1330.20">
    <property type="entry name" value="Tubulin/FtsZ, C-terminal domain"/>
    <property type="match status" value="1"/>
</dbReference>
<dbReference type="InterPro" id="IPR037103">
    <property type="entry name" value="Tubulin/FtsZ-like_C"/>
</dbReference>
<dbReference type="SUPFAM" id="SSF55307">
    <property type="entry name" value="Tubulin C-terminal domain-like"/>
    <property type="match status" value="1"/>
</dbReference>
<dbReference type="Pfam" id="PF03953">
    <property type="entry name" value="Tubulin_C"/>
    <property type="match status" value="1"/>
</dbReference>
<proteinExistence type="inferred from homology"/>
<dbReference type="InterPro" id="IPR018316">
    <property type="entry name" value="Tubulin/FtsZ_2-layer-sand-dom"/>
</dbReference>
<dbReference type="EMBL" id="GEMB01003845">
    <property type="protein sequence ID" value="JAR99409.1"/>
    <property type="molecule type" value="Transcribed_RNA"/>
</dbReference>
<evidence type="ECO:0000256" key="6">
    <source>
        <dbReference type="ARBA" id="ARBA00022701"/>
    </source>
</evidence>
<evidence type="ECO:0000256" key="12">
    <source>
        <dbReference type="ARBA" id="ARBA00023212"/>
    </source>
</evidence>
<organism evidence="18">
    <name type="scientific">Triatoma infestans</name>
    <name type="common">Assassin bug</name>
    <dbReference type="NCBI Taxonomy" id="30076"/>
    <lineage>
        <taxon>Eukaryota</taxon>
        <taxon>Metazoa</taxon>
        <taxon>Ecdysozoa</taxon>
        <taxon>Arthropoda</taxon>
        <taxon>Hexapoda</taxon>
        <taxon>Insecta</taxon>
        <taxon>Pterygota</taxon>
        <taxon>Neoptera</taxon>
        <taxon>Paraneoptera</taxon>
        <taxon>Hemiptera</taxon>
        <taxon>Heteroptera</taxon>
        <taxon>Panheteroptera</taxon>
        <taxon>Cimicomorpha</taxon>
        <taxon>Reduviidae</taxon>
        <taxon>Triatominae</taxon>
        <taxon>Triatoma</taxon>
    </lineage>
</organism>
<evidence type="ECO:0000313" key="18">
    <source>
        <dbReference type="EMBL" id="JAR99409.1"/>
    </source>
</evidence>
<evidence type="ECO:0000259" key="17">
    <source>
        <dbReference type="SMART" id="SM00865"/>
    </source>
</evidence>
<dbReference type="CDD" id="cd02186">
    <property type="entry name" value="alpha_tubulin"/>
    <property type="match status" value="1"/>
</dbReference>
<accession>A0A170Y015</accession>
<dbReference type="GO" id="GO:0046872">
    <property type="term" value="F:metal ion binding"/>
    <property type="evidence" value="ECO:0007669"/>
    <property type="project" value="UniProtKB-KW"/>
</dbReference>
<dbReference type="GO" id="GO:0005200">
    <property type="term" value="F:structural constituent of cytoskeleton"/>
    <property type="evidence" value="ECO:0007669"/>
    <property type="project" value="InterPro"/>
</dbReference>
<evidence type="ECO:0000256" key="10">
    <source>
        <dbReference type="ARBA" id="ARBA00022842"/>
    </source>
</evidence>
<evidence type="ECO:0000256" key="9">
    <source>
        <dbReference type="ARBA" id="ARBA00022801"/>
    </source>
</evidence>
<evidence type="ECO:0000256" key="13">
    <source>
        <dbReference type="ARBA" id="ARBA00034296"/>
    </source>
</evidence>
<comment type="function">
    <text evidence="13 15">Tubulin is the major constituent of microtubules, a cylinder consisting of laterally associated linear protofilaments composed of alpha- and beta-tubulin heterodimers. Microtubules grow by the addition of GTP-tubulin dimers to the microtubule end, where a stabilizing cap forms. Below the cap, tubulin dimers are in GDP-bound state, owing to GTPase activity of alpha-tubulin.</text>
</comment>
<sequence>MREVISVHVGQAGVQLGNICWKLYCLEHGLNIDGTFIGRDQSLTSANLRESFEQMNVKEKQDLPAAKVGPSEGFYSFFSENSNGNFSPRAIFLDLEPSVIDQIRKGDMKSLFQPTALLNECEDAANNYARGFYACGTKVIHRMMDCIRKMAEASEKLQGFMTFHSFGGGTGSGLHALLNENLANEYNKSSVLDSAIFTSPTLSTSVVEPYNAVLSTSRNLLNTSCVFLADNEAMYNICQSKLDIDSPTYKNLNHLLAQTISSITASIRFQGTLNSDFTDFQTNLVPFPRIHFPVMSYAPIISEQKVSRECMSVSEMTSTCFENSNRLVKCENEQGKYMACCILYRGDVLAKDVNQAIHQIKGKKGVKFVPWSPTGFKVGINDSIPSALKDSENATTTKAVCLICNTTAIKEAWSILNYKYHIMLKKRAFTHWFLGEGMDDGEFYDAQDNLLTLEQEYDVLNVEN</sequence>
<evidence type="ECO:0000259" key="16">
    <source>
        <dbReference type="SMART" id="SM00864"/>
    </source>
</evidence>
<dbReference type="SMART" id="SM00865">
    <property type="entry name" value="Tubulin_C"/>
    <property type="match status" value="1"/>
</dbReference>
<dbReference type="Pfam" id="PF00091">
    <property type="entry name" value="Tubulin"/>
    <property type="match status" value="1"/>
</dbReference>
<dbReference type="GO" id="GO:0003924">
    <property type="term" value="F:GTPase activity"/>
    <property type="evidence" value="ECO:0007669"/>
    <property type="project" value="RHEA"/>
</dbReference>
<name>A0A170Y015_TRIIF</name>
<keyword evidence="6 15" id="KW-0493">Microtubule</keyword>
<keyword evidence="7" id="KW-0479">Metal-binding</keyword>
<dbReference type="PANTHER" id="PTHR11588">
    <property type="entry name" value="TUBULIN"/>
    <property type="match status" value="1"/>
</dbReference>
<dbReference type="PROSITE" id="PS00227">
    <property type="entry name" value="TUBULIN"/>
    <property type="match status" value="1"/>
</dbReference>
<dbReference type="GO" id="GO:0005525">
    <property type="term" value="F:GTP binding"/>
    <property type="evidence" value="ECO:0007669"/>
    <property type="project" value="UniProtKB-UniRule"/>
</dbReference>
<dbReference type="InterPro" id="IPR023123">
    <property type="entry name" value="Tubulin_C"/>
</dbReference>
<comment type="cofactor">
    <cofactor evidence="1">
        <name>Mg(2+)</name>
        <dbReference type="ChEBI" id="CHEBI:18420"/>
    </cofactor>
</comment>
<dbReference type="InterPro" id="IPR000217">
    <property type="entry name" value="Tubulin"/>
</dbReference>
<keyword evidence="9 18" id="KW-0378">Hydrolase</keyword>
<dbReference type="Gene3D" id="1.10.287.600">
    <property type="entry name" value="Helix hairpin bin"/>
    <property type="match status" value="1"/>
</dbReference>
<keyword evidence="5" id="KW-0963">Cytoplasm</keyword>
<evidence type="ECO:0000256" key="15">
    <source>
        <dbReference type="RuleBase" id="RU000352"/>
    </source>
</evidence>
<dbReference type="SMART" id="SM00864">
    <property type="entry name" value="Tubulin"/>
    <property type="match status" value="1"/>
</dbReference>
<evidence type="ECO:0000256" key="11">
    <source>
        <dbReference type="ARBA" id="ARBA00023134"/>
    </source>
</evidence>